<evidence type="ECO:0000256" key="4">
    <source>
        <dbReference type="ARBA" id="ARBA00023040"/>
    </source>
</evidence>
<dbReference type="InterPro" id="IPR002455">
    <property type="entry name" value="GPCR3_GABA-B"/>
</dbReference>
<dbReference type="Proteomes" id="UP001431783">
    <property type="component" value="Unassembled WGS sequence"/>
</dbReference>
<comment type="caution">
    <text evidence="10">The sequence shown here is derived from an EMBL/GenBank/DDBJ whole genome shotgun (WGS) entry which is preliminary data.</text>
</comment>
<dbReference type="GO" id="GO:0004965">
    <property type="term" value="F:G protein-coupled GABA receptor activity"/>
    <property type="evidence" value="ECO:0007669"/>
    <property type="project" value="InterPro"/>
</dbReference>
<dbReference type="PRINTS" id="PR01176">
    <property type="entry name" value="GABABRECEPTR"/>
</dbReference>
<dbReference type="InterPro" id="IPR001828">
    <property type="entry name" value="ANF_lig-bd_rcpt"/>
</dbReference>
<keyword evidence="8" id="KW-0807">Transducer</keyword>
<keyword evidence="2" id="KW-0812">Transmembrane</keyword>
<gene>
    <name evidence="10" type="ORF">WA026_007523</name>
</gene>
<evidence type="ECO:0000256" key="2">
    <source>
        <dbReference type="ARBA" id="ARBA00022692"/>
    </source>
</evidence>
<dbReference type="PANTHER" id="PTHR10519">
    <property type="entry name" value="GABA-B RECEPTOR"/>
    <property type="match status" value="1"/>
</dbReference>
<keyword evidence="3" id="KW-1133">Transmembrane helix</keyword>
<dbReference type="GO" id="GO:0007214">
    <property type="term" value="P:gamma-aminobutyric acid signaling pathway"/>
    <property type="evidence" value="ECO:0007669"/>
    <property type="project" value="TreeGrafter"/>
</dbReference>
<evidence type="ECO:0000256" key="1">
    <source>
        <dbReference type="ARBA" id="ARBA00004370"/>
    </source>
</evidence>
<keyword evidence="5" id="KW-0472">Membrane</keyword>
<evidence type="ECO:0000256" key="3">
    <source>
        <dbReference type="ARBA" id="ARBA00022989"/>
    </source>
</evidence>
<evidence type="ECO:0000313" key="11">
    <source>
        <dbReference type="Proteomes" id="UP001431783"/>
    </source>
</evidence>
<keyword evidence="4" id="KW-0297">G-protein coupled receptor</keyword>
<dbReference type="PRINTS" id="PR01177">
    <property type="entry name" value="GABAB1RECPTR"/>
</dbReference>
<protein>
    <recommendedName>
        <fullName evidence="9">Receptor ligand binding region domain-containing protein</fullName>
    </recommendedName>
</protein>
<evidence type="ECO:0000259" key="9">
    <source>
        <dbReference type="Pfam" id="PF01094"/>
    </source>
</evidence>
<dbReference type="SUPFAM" id="SSF53822">
    <property type="entry name" value="Periplasmic binding protein-like I"/>
    <property type="match status" value="1"/>
</dbReference>
<dbReference type="InterPro" id="IPR028082">
    <property type="entry name" value="Peripla_BP_I"/>
</dbReference>
<evidence type="ECO:0000256" key="8">
    <source>
        <dbReference type="ARBA" id="ARBA00023224"/>
    </source>
</evidence>
<dbReference type="EMBL" id="JARQZJ010000093">
    <property type="protein sequence ID" value="KAK9884680.1"/>
    <property type="molecule type" value="Genomic_DNA"/>
</dbReference>
<reference evidence="10 11" key="1">
    <citation type="submission" date="2023-03" db="EMBL/GenBank/DDBJ databases">
        <title>Genome insight into feeding habits of ladybird beetles.</title>
        <authorList>
            <person name="Li H.-S."/>
            <person name="Huang Y.-H."/>
            <person name="Pang H."/>
        </authorList>
    </citation>
    <scope>NUCLEOTIDE SEQUENCE [LARGE SCALE GENOMIC DNA]</scope>
    <source>
        <strain evidence="10">SYSU_2023b</strain>
        <tissue evidence="10">Whole body</tissue>
    </source>
</reference>
<dbReference type="Pfam" id="PF01094">
    <property type="entry name" value="ANF_receptor"/>
    <property type="match status" value="1"/>
</dbReference>
<name>A0AAW1UQ57_9CUCU</name>
<evidence type="ECO:0000256" key="5">
    <source>
        <dbReference type="ARBA" id="ARBA00023136"/>
    </source>
</evidence>
<dbReference type="PANTHER" id="PTHR10519:SF77">
    <property type="entry name" value="GAMMA-AMINOBUTYRIC ACID TYPE B RECEPTOR SUBUNIT 1"/>
    <property type="match status" value="1"/>
</dbReference>
<evidence type="ECO:0000313" key="10">
    <source>
        <dbReference type="EMBL" id="KAK9884680.1"/>
    </source>
</evidence>
<dbReference type="AlphaFoldDB" id="A0AAW1UQ57"/>
<keyword evidence="7" id="KW-0325">Glycoprotein</keyword>
<proteinExistence type="predicted"/>
<sequence>MWYPEKREVEGSTTTNWARWFGVAILLFELCSSIKISEAGYSESNVLHIGGIFPIAGEGGWQGGQACMPAANLALEDVNARKDLLPGYVLKLHSNDSECEPGLGASVMYNLLYNQPQKLMLLAGCSTVCTTVAEAAKMWNLVVVSSTSLNSLKLTSFSHCLRCL</sequence>
<accession>A0AAW1UQ57</accession>
<dbReference type="Gene3D" id="3.40.50.2300">
    <property type="match status" value="1"/>
</dbReference>
<feature type="domain" description="Receptor ligand binding region" evidence="9">
    <location>
        <begin position="67"/>
        <end position="162"/>
    </location>
</feature>
<keyword evidence="6" id="KW-0675">Receptor</keyword>
<comment type="subcellular location">
    <subcellularLocation>
        <location evidence="1">Membrane</location>
    </subcellularLocation>
</comment>
<dbReference type="GO" id="GO:0038039">
    <property type="term" value="C:G protein-coupled receptor heterodimeric complex"/>
    <property type="evidence" value="ECO:0007669"/>
    <property type="project" value="TreeGrafter"/>
</dbReference>
<evidence type="ECO:0000256" key="6">
    <source>
        <dbReference type="ARBA" id="ARBA00023170"/>
    </source>
</evidence>
<keyword evidence="11" id="KW-1185">Reference proteome</keyword>
<evidence type="ECO:0000256" key="7">
    <source>
        <dbReference type="ARBA" id="ARBA00023180"/>
    </source>
</evidence>
<organism evidence="10 11">
    <name type="scientific">Henosepilachna vigintioctopunctata</name>
    <dbReference type="NCBI Taxonomy" id="420089"/>
    <lineage>
        <taxon>Eukaryota</taxon>
        <taxon>Metazoa</taxon>
        <taxon>Ecdysozoa</taxon>
        <taxon>Arthropoda</taxon>
        <taxon>Hexapoda</taxon>
        <taxon>Insecta</taxon>
        <taxon>Pterygota</taxon>
        <taxon>Neoptera</taxon>
        <taxon>Endopterygota</taxon>
        <taxon>Coleoptera</taxon>
        <taxon>Polyphaga</taxon>
        <taxon>Cucujiformia</taxon>
        <taxon>Coccinelloidea</taxon>
        <taxon>Coccinellidae</taxon>
        <taxon>Epilachninae</taxon>
        <taxon>Epilachnini</taxon>
        <taxon>Henosepilachna</taxon>
    </lineage>
</organism>